<dbReference type="InterPro" id="IPR005545">
    <property type="entry name" value="YCII"/>
</dbReference>
<dbReference type="RefSeq" id="WP_097279138.1">
    <property type="nucleotide sequence ID" value="NZ_OCNJ01000004.1"/>
</dbReference>
<feature type="domain" description="YCII-related" evidence="2">
    <location>
        <begin position="1"/>
        <end position="87"/>
    </location>
</feature>
<dbReference type="SUPFAM" id="SSF54909">
    <property type="entry name" value="Dimeric alpha+beta barrel"/>
    <property type="match status" value="1"/>
</dbReference>
<keyword evidence="4" id="KW-1185">Reference proteome</keyword>
<dbReference type="Pfam" id="PF03795">
    <property type="entry name" value="YCII"/>
    <property type="match status" value="1"/>
</dbReference>
<dbReference type="Proteomes" id="UP000219621">
    <property type="component" value="Unassembled WGS sequence"/>
</dbReference>
<proteinExistence type="inferred from homology"/>
<organism evidence="3 4">
    <name type="scientific">Caenispirillum bisanense</name>
    <dbReference type="NCBI Taxonomy" id="414052"/>
    <lineage>
        <taxon>Bacteria</taxon>
        <taxon>Pseudomonadati</taxon>
        <taxon>Pseudomonadota</taxon>
        <taxon>Alphaproteobacteria</taxon>
        <taxon>Rhodospirillales</taxon>
        <taxon>Novispirillaceae</taxon>
        <taxon>Caenispirillum</taxon>
    </lineage>
</organism>
<protein>
    <recommendedName>
        <fullName evidence="2">YCII-related domain-containing protein</fullName>
    </recommendedName>
</protein>
<dbReference type="InterPro" id="IPR011008">
    <property type="entry name" value="Dimeric_a/b-barrel"/>
</dbReference>
<accession>A0A286GHG9</accession>
<evidence type="ECO:0000259" key="2">
    <source>
        <dbReference type="Pfam" id="PF03795"/>
    </source>
</evidence>
<reference evidence="4" key="1">
    <citation type="submission" date="2017-09" db="EMBL/GenBank/DDBJ databases">
        <authorList>
            <person name="Varghese N."/>
            <person name="Submissions S."/>
        </authorList>
    </citation>
    <scope>NUCLEOTIDE SEQUENCE [LARGE SCALE GENOMIC DNA]</scope>
    <source>
        <strain evidence="4">USBA 140</strain>
    </source>
</reference>
<dbReference type="Gene3D" id="3.30.70.1060">
    <property type="entry name" value="Dimeric alpha+beta barrel"/>
    <property type="match status" value="1"/>
</dbReference>
<dbReference type="OrthoDB" id="2293521at2"/>
<sequence>MLFAVTCLDKPDSAHIRQENRPAHLEYAKASANLKMGGPLLSDDGERMIGSMLVLEAADRAEVDAWCAADPYAKAGLFESVTIRPFKWLLPAAVG</sequence>
<evidence type="ECO:0000256" key="1">
    <source>
        <dbReference type="ARBA" id="ARBA00007689"/>
    </source>
</evidence>
<dbReference type="AlphaFoldDB" id="A0A286GHG9"/>
<dbReference type="EMBL" id="OCNJ01000004">
    <property type="protein sequence ID" value="SOD94958.1"/>
    <property type="molecule type" value="Genomic_DNA"/>
</dbReference>
<dbReference type="PANTHER" id="PTHR33606">
    <property type="entry name" value="PROTEIN YCII"/>
    <property type="match status" value="1"/>
</dbReference>
<evidence type="ECO:0000313" key="4">
    <source>
        <dbReference type="Proteomes" id="UP000219621"/>
    </source>
</evidence>
<dbReference type="InterPro" id="IPR051807">
    <property type="entry name" value="Sec-metab_biosynth-assoc"/>
</dbReference>
<comment type="similarity">
    <text evidence="1">Belongs to the YciI family.</text>
</comment>
<evidence type="ECO:0000313" key="3">
    <source>
        <dbReference type="EMBL" id="SOD94958.1"/>
    </source>
</evidence>
<name>A0A286GHG9_9PROT</name>
<dbReference type="PANTHER" id="PTHR33606:SF3">
    <property type="entry name" value="PROTEIN YCII"/>
    <property type="match status" value="1"/>
</dbReference>
<gene>
    <name evidence="3" type="ORF">SAMN05421508_104178</name>
</gene>